<feature type="transmembrane region" description="Helical" evidence="1">
    <location>
        <begin position="269"/>
        <end position="291"/>
    </location>
</feature>
<dbReference type="InterPro" id="IPR001173">
    <property type="entry name" value="Glyco_trans_2-like"/>
</dbReference>
<dbReference type="Gene3D" id="3.90.550.10">
    <property type="entry name" value="Spore Coat Polysaccharide Biosynthesis Protein SpsA, Chain A"/>
    <property type="match status" value="1"/>
</dbReference>
<keyword evidence="1" id="KW-0812">Transmembrane</keyword>
<dbReference type="CDD" id="cd00761">
    <property type="entry name" value="Glyco_tranf_GTA_type"/>
    <property type="match status" value="1"/>
</dbReference>
<name>A0A1M5GTI6_9FLAO</name>
<reference evidence="4" key="1">
    <citation type="submission" date="2016-11" db="EMBL/GenBank/DDBJ databases">
        <authorList>
            <person name="Varghese N."/>
            <person name="Submissions S."/>
        </authorList>
    </citation>
    <scope>NUCLEOTIDE SEQUENCE [LARGE SCALE GENOMIC DNA]</scope>
    <source>
        <strain evidence="4">DSM 19741</strain>
    </source>
</reference>
<dbReference type="RefSeq" id="WP_072990131.1">
    <property type="nucleotide sequence ID" value="NZ_FQWE01000004.1"/>
</dbReference>
<dbReference type="Pfam" id="PF00535">
    <property type="entry name" value="Glycos_transf_2"/>
    <property type="match status" value="1"/>
</dbReference>
<dbReference type="EMBL" id="FQWE01000004">
    <property type="protein sequence ID" value="SHG06975.1"/>
    <property type="molecule type" value="Genomic_DNA"/>
</dbReference>
<accession>A0A1M5GTI6</accession>
<dbReference type="PANTHER" id="PTHR22916:SF3">
    <property type="entry name" value="UDP-GLCNAC:BETAGAL BETA-1,3-N-ACETYLGLUCOSAMINYLTRANSFERASE-LIKE PROTEIN 1"/>
    <property type="match status" value="1"/>
</dbReference>
<keyword evidence="4" id="KW-1185">Reference proteome</keyword>
<dbReference type="OrthoDB" id="1374586at2"/>
<dbReference type="AlphaFoldDB" id="A0A1M5GTI6"/>
<evidence type="ECO:0000313" key="3">
    <source>
        <dbReference type="EMBL" id="SHG06975.1"/>
    </source>
</evidence>
<organism evidence="3 4">
    <name type="scientific">Flavobacterium segetis</name>
    <dbReference type="NCBI Taxonomy" id="271157"/>
    <lineage>
        <taxon>Bacteria</taxon>
        <taxon>Pseudomonadati</taxon>
        <taxon>Bacteroidota</taxon>
        <taxon>Flavobacteriia</taxon>
        <taxon>Flavobacteriales</taxon>
        <taxon>Flavobacteriaceae</taxon>
        <taxon>Flavobacterium</taxon>
    </lineage>
</organism>
<protein>
    <submittedName>
        <fullName evidence="3">Glycosyltransferase involved in cell wall bisynthesis</fullName>
    </submittedName>
</protein>
<gene>
    <name evidence="3" type="ORF">SAMN05444396_104144</name>
</gene>
<feature type="domain" description="Glycosyltransferase 2-like" evidence="2">
    <location>
        <begin position="4"/>
        <end position="112"/>
    </location>
</feature>
<sequence>MLAIVIPYYKIRFFEATLQSLADQKDKRFKVYIGNDASKDNPAALLEKYQNQFDFDYQYYNNNLGSIYLTQQWERCLTQVQEEEWVMFLCDDDVLDSNCVTSFYKNLDEIIKNKVNVIRYATVVIDQNNLPLSDVYKHPELERSTDFLMRKFKGGTRSSLSEFIFKTSVLKEVQFKNFPLAWYSDILAVVEVSNFELLYTINEVVVYFRLSGDNITSKTDNLVLKNVGTFGFYHYLLKEKSAFFNESEIAVLKQKLEKTFLDNKKNIRFWRLFTILYFSQLYIKSYFLFICKAMKMVVKKIK</sequence>
<keyword evidence="3" id="KW-0808">Transferase</keyword>
<proteinExistence type="predicted"/>
<evidence type="ECO:0000259" key="2">
    <source>
        <dbReference type="Pfam" id="PF00535"/>
    </source>
</evidence>
<keyword evidence="1" id="KW-0472">Membrane</keyword>
<dbReference type="Proteomes" id="UP000184036">
    <property type="component" value="Unassembled WGS sequence"/>
</dbReference>
<dbReference type="GO" id="GO:0016758">
    <property type="term" value="F:hexosyltransferase activity"/>
    <property type="evidence" value="ECO:0007669"/>
    <property type="project" value="UniProtKB-ARBA"/>
</dbReference>
<dbReference type="STRING" id="271157.SAMN05444396_104144"/>
<evidence type="ECO:0000313" key="4">
    <source>
        <dbReference type="Proteomes" id="UP000184036"/>
    </source>
</evidence>
<keyword evidence="1" id="KW-1133">Transmembrane helix</keyword>
<dbReference type="InterPro" id="IPR029044">
    <property type="entry name" value="Nucleotide-diphossugar_trans"/>
</dbReference>
<evidence type="ECO:0000256" key="1">
    <source>
        <dbReference type="SAM" id="Phobius"/>
    </source>
</evidence>
<dbReference type="PANTHER" id="PTHR22916">
    <property type="entry name" value="GLYCOSYLTRANSFERASE"/>
    <property type="match status" value="1"/>
</dbReference>
<dbReference type="SUPFAM" id="SSF53448">
    <property type="entry name" value="Nucleotide-diphospho-sugar transferases"/>
    <property type="match status" value="1"/>
</dbReference>